<dbReference type="AlphaFoldDB" id="A0A2N9LVZ9"/>
<evidence type="ECO:0000313" key="1">
    <source>
        <dbReference type="EMBL" id="SPE27391.1"/>
    </source>
</evidence>
<gene>
    <name evidence="1" type="ORF">SBA5_590073</name>
</gene>
<organism evidence="1 2">
    <name type="scientific">Candidatus Sulfuritelmatomonas gaucii</name>
    <dbReference type="NCBI Taxonomy" id="2043161"/>
    <lineage>
        <taxon>Bacteria</taxon>
        <taxon>Pseudomonadati</taxon>
        <taxon>Acidobacteriota</taxon>
        <taxon>Terriglobia</taxon>
        <taxon>Terriglobales</taxon>
        <taxon>Acidobacteriaceae</taxon>
        <taxon>Candidatus Sulfuritelmatomonas</taxon>
    </lineage>
</organism>
<evidence type="ECO:0000313" key="2">
    <source>
        <dbReference type="Proteomes" id="UP000239735"/>
    </source>
</evidence>
<proteinExistence type="predicted"/>
<dbReference type="EMBL" id="OKRB01000118">
    <property type="protein sequence ID" value="SPE27391.1"/>
    <property type="molecule type" value="Genomic_DNA"/>
</dbReference>
<accession>A0A2N9LVZ9</accession>
<reference evidence="2" key="1">
    <citation type="submission" date="2018-02" db="EMBL/GenBank/DDBJ databases">
        <authorList>
            <person name="Hausmann B."/>
        </authorList>
    </citation>
    <scope>NUCLEOTIDE SEQUENCE [LARGE SCALE GENOMIC DNA]</scope>
    <source>
        <strain evidence="2">Peat soil MAG SbA5</strain>
    </source>
</reference>
<name>A0A2N9LVZ9_9BACT</name>
<dbReference type="Proteomes" id="UP000239735">
    <property type="component" value="Unassembled WGS sequence"/>
</dbReference>
<protein>
    <submittedName>
        <fullName evidence="1">Uncharacterized protein</fullName>
    </submittedName>
</protein>
<sequence>MPARHFHSLNAPVRFKRFNDEFFPAHSIDPKIASGLEERSGRYAQSASIRNLSLPS</sequence>